<evidence type="ECO:0000313" key="1">
    <source>
        <dbReference type="EMBL" id="VEN46363.1"/>
    </source>
</evidence>
<dbReference type="AlphaFoldDB" id="A0A653CF25"/>
<gene>
    <name evidence="1" type="ORF">CALMAC_LOCUS8487</name>
</gene>
<accession>A0A653CF25</accession>
<name>A0A653CF25_CALMS</name>
<proteinExistence type="predicted"/>
<evidence type="ECO:0000313" key="2">
    <source>
        <dbReference type="Proteomes" id="UP000410492"/>
    </source>
</evidence>
<reference evidence="1 2" key="1">
    <citation type="submission" date="2019-01" db="EMBL/GenBank/DDBJ databases">
        <authorList>
            <person name="Sayadi A."/>
        </authorList>
    </citation>
    <scope>NUCLEOTIDE SEQUENCE [LARGE SCALE GENOMIC DNA]</scope>
</reference>
<sequence length="86" mass="10152">MGGVSYAVRVEKDLEKERRDIQERERRGVVIQEYIAEELSLVRMIRGELPVPRWFMEYIEGMDLEIINDWDRGKLELVLENANAAD</sequence>
<organism evidence="1 2">
    <name type="scientific">Callosobruchus maculatus</name>
    <name type="common">Southern cowpea weevil</name>
    <name type="synonym">Pulse bruchid</name>
    <dbReference type="NCBI Taxonomy" id="64391"/>
    <lineage>
        <taxon>Eukaryota</taxon>
        <taxon>Metazoa</taxon>
        <taxon>Ecdysozoa</taxon>
        <taxon>Arthropoda</taxon>
        <taxon>Hexapoda</taxon>
        <taxon>Insecta</taxon>
        <taxon>Pterygota</taxon>
        <taxon>Neoptera</taxon>
        <taxon>Endopterygota</taxon>
        <taxon>Coleoptera</taxon>
        <taxon>Polyphaga</taxon>
        <taxon>Cucujiformia</taxon>
        <taxon>Chrysomeloidea</taxon>
        <taxon>Chrysomelidae</taxon>
        <taxon>Bruchinae</taxon>
        <taxon>Bruchini</taxon>
        <taxon>Callosobruchus</taxon>
    </lineage>
</organism>
<dbReference type="EMBL" id="CAACVG010007633">
    <property type="protein sequence ID" value="VEN46363.1"/>
    <property type="molecule type" value="Genomic_DNA"/>
</dbReference>
<keyword evidence="2" id="KW-1185">Reference proteome</keyword>
<dbReference type="Proteomes" id="UP000410492">
    <property type="component" value="Unassembled WGS sequence"/>
</dbReference>
<protein>
    <submittedName>
        <fullName evidence="1">Uncharacterized protein</fullName>
    </submittedName>
</protein>